<dbReference type="CDD" id="cd10017">
    <property type="entry name" value="B3_DNA"/>
    <property type="match status" value="1"/>
</dbReference>
<evidence type="ECO:0000256" key="4">
    <source>
        <dbReference type="ARBA" id="ARBA00023163"/>
    </source>
</evidence>
<dbReference type="PROSITE" id="PS50863">
    <property type="entry name" value="B3"/>
    <property type="match status" value="1"/>
</dbReference>
<evidence type="ECO:0000313" key="9">
    <source>
        <dbReference type="Proteomes" id="UP001558713"/>
    </source>
</evidence>
<feature type="compositionally biased region" description="Basic residues" evidence="6">
    <location>
        <begin position="81"/>
        <end position="103"/>
    </location>
</feature>
<dbReference type="InterPro" id="IPR003340">
    <property type="entry name" value="B3_DNA-bd"/>
</dbReference>
<name>A0ABD1BE40_CARAN</name>
<dbReference type="SUPFAM" id="SSF101936">
    <property type="entry name" value="DNA-binding pseudobarrel domain"/>
    <property type="match status" value="1"/>
</dbReference>
<dbReference type="GO" id="GO:0005634">
    <property type="term" value="C:nucleus"/>
    <property type="evidence" value="ECO:0007669"/>
    <property type="project" value="UniProtKB-SubCell"/>
</dbReference>
<evidence type="ECO:0000256" key="2">
    <source>
        <dbReference type="ARBA" id="ARBA00023015"/>
    </source>
</evidence>
<keyword evidence="5" id="KW-0539">Nucleus</keyword>
<evidence type="ECO:0000256" key="3">
    <source>
        <dbReference type="ARBA" id="ARBA00023125"/>
    </source>
</evidence>
<feature type="region of interest" description="Disordered" evidence="6">
    <location>
        <begin position="26"/>
        <end position="111"/>
    </location>
</feature>
<keyword evidence="9" id="KW-1185">Reference proteome</keyword>
<dbReference type="PANTHER" id="PTHR31541">
    <property type="entry name" value="B3 DOMAIN PLANT PROTEIN-RELATED"/>
    <property type="match status" value="1"/>
</dbReference>
<dbReference type="EMBL" id="JBANAX010000399">
    <property type="protein sequence ID" value="KAL1210190.1"/>
    <property type="molecule type" value="Genomic_DNA"/>
</dbReference>
<evidence type="ECO:0000259" key="7">
    <source>
        <dbReference type="PROSITE" id="PS50863"/>
    </source>
</evidence>
<dbReference type="InterPro" id="IPR005508">
    <property type="entry name" value="At2g31720-like"/>
</dbReference>
<keyword evidence="3" id="KW-0238">DNA-binding</keyword>
<dbReference type="AlphaFoldDB" id="A0ABD1BE40"/>
<proteinExistence type="predicted"/>
<keyword evidence="2" id="KW-0805">Transcription regulation</keyword>
<evidence type="ECO:0000256" key="6">
    <source>
        <dbReference type="SAM" id="MobiDB-lite"/>
    </source>
</evidence>
<comment type="caution">
    <text evidence="8">The sequence shown here is derived from an EMBL/GenBank/DDBJ whole genome shotgun (WGS) entry which is preliminary data.</text>
</comment>
<reference evidence="8 9" key="1">
    <citation type="submission" date="2024-04" db="EMBL/GenBank/DDBJ databases">
        <title>Genome assembly C_amara_ONT_v2.</title>
        <authorList>
            <person name="Yant L."/>
            <person name="Moore C."/>
            <person name="Slenker M."/>
        </authorList>
    </citation>
    <scope>NUCLEOTIDE SEQUENCE [LARGE SCALE GENOMIC DNA]</scope>
    <source>
        <tissue evidence="8">Leaf</tissue>
    </source>
</reference>
<organism evidence="8 9">
    <name type="scientific">Cardamine amara subsp. amara</name>
    <dbReference type="NCBI Taxonomy" id="228776"/>
    <lineage>
        <taxon>Eukaryota</taxon>
        <taxon>Viridiplantae</taxon>
        <taxon>Streptophyta</taxon>
        <taxon>Embryophyta</taxon>
        <taxon>Tracheophyta</taxon>
        <taxon>Spermatophyta</taxon>
        <taxon>Magnoliopsida</taxon>
        <taxon>eudicotyledons</taxon>
        <taxon>Gunneridae</taxon>
        <taxon>Pentapetalae</taxon>
        <taxon>rosids</taxon>
        <taxon>malvids</taxon>
        <taxon>Brassicales</taxon>
        <taxon>Brassicaceae</taxon>
        <taxon>Cardamineae</taxon>
        <taxon>Cardamine</taxon>
    </lineage>
</organism>
<evidence type="ECO:0000256" key="1">
    <source>
        <dbReference type="ARBA" id="ARBA00004123"/>
    </source>
</evidence>
<feature type="domain" description="TF-B3" evidence="7">
    <location>
        <begin position="182"/>
        <end position="247"/>
    </location>
</feature>
<dbReference type="Gene3D" id="2.40.330.10">
    <property type="entry name" value="DNA-binding pseudobarrel domain"/>
    <property type="match status" value="1"/>
</dbReference>
<keyword evidence="4" id="KW-0804">Transcription</keyword>
<dbReference type="InterPro" id="IPR015300">
    <property type="entry name" value="DNA-bd_pseudobarrel_sf"/>
</dbReference>
<dbReference type="Proteomes" id="UP001558713">
    <property type="component" value="Unassembled WGS sequence"/>
</dbReference>
<accession>A0ABD1BE40</accession>
<dbReference type="Pfam" id="PF03754">
    <property type="entry name" value="At2g31720-like"/>
    <property type="match status" value="1"/>
</dbReference>
<evidence type="ECO:0000313" key="8">
    <source>
        <dbReference type="EMBL" id="KAL1210190.1"/>
    </source>
</evidence>
<comment type="subcellular location">
    <subcellularLocation>
        <location evidence="1">Nucleus</location>
    </subcellularLocation>
</comment>
<dbReference type="PANTHER" id="PTHR31541:SF61">
    <property type="entry name" value="TF-B3 DOMAIN-CONTAINING PROTEIN"/>
    <property type="match status" value="1"/>
</dbReference>
<sequence length="273" mass="31311">MARYDDQVQREKRTIDILCVAAARYDEKDETSGEVATVEDKEKQRTRSSGSSKRQKIDECDESQNPNRDASSPRLCPVESKRRRHVGVSNKGVRRKKPVRRRRPGPERGRTPEWLENLMREKNGKNVKLIKKRVLTKTDLTSSQTRLLIPWNGISDMDFLNEGELKIVDEHYNKLRDTGVDFTLVDSKGREWDLNIRRWDMTKSPNYALCTGWNKVVANNEFVVDQTLWIWSFHSLDKLYIAFVPLDSALALPPVPDPAPVVTGDSGQNSSAM</sequence>
<evidence type="ECO:0000256" key="5">
    <source>
        <dbReference type="ARBA" id="ARBA00023242"/>
    </source>
</evidence>
<dbReference type="GO" id="GO:0003677">
    <property type="term" value="F:DNA binding"/>
    <property type="evidence" value="ECO:0007669"/>
    <property type="project" value="UniProtKB-KW"/>
</dbReference>
<gene>
    <name evidence="8" type="ORF">V5N11_006044</name>
</gene>
<protein>
    <submittedName>
        <fullName evidence="8">B3 domain-containing protein</fullName>
    </submittedName>
</protein>